<feature type="modified residue" description="N6-carboxylysine" evidence="10">
    <location>
        <position position="99"/>
    </location>
</feature>
<proteinExistence type="inferred from homology"/>
<dbReference type="PROSITE" id="PS00482">
    <property type="entry name" value="DIHYDROOROTASE_1"/>
    <property type="match status" value="1"/>
</dbReference>
<dbReference type="RefSeq" id="WP_153718904.1">
    <property type="nucleotide sequence ID" value="NZ_WJPP01000002.1"/>
</dbReference>
<feature type="binding site" evidence="10">
    <location>
        <position position="15"/>
    </location>
    <ligand>
        <name>Zn(2+)</name>
        <dbReference type="ChEBI" id="CHEBI:29105"/>
        <label>1</label>
    </ligand>
</feature>
<dbReference type="EMBL" id="WJPP01000002">
    <property type="protein sequence ID" value="MRH77839.1"/>
    <property type="molecule type" value="Genomic_DNA"/>
</dbReference>
<dbReference type="InterPro" id="IPR032466">
    <property type="entry name" value="Metal_Hydrolase"/>
</dbReference>
<name>A0A6N7QR26_9GAMM</name>
<dbReference type="Proteomes" id="UP000433788">
    <property type="component" value="Unassembled WGS sequence"/>
</dbReference>
<dbReference type="InterPro" id="IPR002195">
    <property type="entry name" value="Dihydroorotase_CS"/>
</dbReference>
<feature type="binding site" description="via carbamate group" evidence="10">
    <location>
        <position position="99"/>
    </location>
    <ligand>
        <name>Zn(2+)</name>
        <dbReference type="ChEBI" id="CHEBI:29105"/>
        <label>2</label>
    </ligand>
</feature>
<keyword evidence="7 10" id="KW-0862">Zinc</keyword>
<evidence type="ECO:0000256" key="7">
    <source>
        <dbReference type="ARBA" id="ARBA00022833"/>
    </source>
</evidence>
<dbReference type="PANTHER" id="PTHR43137:SF1">
    <property type="entry name" value="DIHYDROOROTASE"/>
    <property type="match status" value="1"/>
</dbReference>
<dbReference type="InterPro" id="IPR004721">
    <property type="entry name" value="DHOdimr"/>
</dbReference>
<dbReference type="PIRSF" id="PIRSF001237">
    <property type="entry name" value="DHOdimr"/>
    <property type="match status" value="1"/>
</dbReference>
<evidence type="ECO:0000313" key="13">
    <source>
        <dbReference type="EMBL" id="MRH77839.1"/>
    </source>
</evidence>
<evidence type="ECO:0000256" key="5">
    <source>
        <dbReference type="ARBA" id="ARBA00022723"/>
    </source>
</evidence>
<accession>A0A6N7QR26</accession>
<comment type="catalytic activity">
    <reaction evidence="9 10 11">
        <text>(S)-dihydroorotate + H2O = N-carbamoyl-L-aspartate + H(+)</text>
        <dbReference type="Rhea" id="RHEA:24296"/>
        <dbReference type="ChEBI" id="CHEBI:15377"/>
        <dbReference type="ChEBI" id="CHEBI:15378"/>
        <dbReference type="ChEBI" id="CHEBI:30864"/>
        <dbReference type="ChEBI" id="CHEBI:32814"/>
        <dbReference type="EC" id="3.5.2.3"/>
    </reaction>
</comment>
<dbReference type="PROSITE" id="PS00483">
    <property type="entry name" value="DIHYDROOROTASE_2"/>
    <property type="match status" value="1"/>
</dbReference>
<feature type="binding site" evidence="10">
    <location>
        <position position="136"/>
    </location>
    <ligand>
        <name>substrate</name>
    </ligand>
</feature>
<keyword evidence="8 10" id="KW-0665">Pyrimidine biosynthesis</keyword>
<feature type="active site" evidence="10">
    <location>
        <position position="247"/>
    </location>
</feature>
<keyword evidence="5 10" id="KW-0479">Metal-binding</keyword>
<dbReference type="GO" id="GO:0005829">
    <property type="term" value="C:cytosol"/>
    <property type="evidence" value="ECO:0007669"/>
    <property type="project" value="TreeGrafter"/>
</dbReference>
<evidence type="ECO:0000256" key="8">
    <source>
        <dbReference type="ARBA" id="ARBA00022975"/>
    </source>
</evidence>
<dbReference type="GO" id="GO:0008270">
    <property type="term" value="F:zinc ion binding"/>
    <property type="evidence" value="ECO:0007669"/>
    <property type="project" value="UniProtKB-UniRule"/>
</dbReference>
<comment type="similarity">
    <text evidence="3 10 11">Belongs to the metallo-dependent hydrolases superfamily. DHOase family. Class II DHOase subfamily.</text>
</comment>
<feature type="binding site" evidence="10">
    <location>
        <position position="41"/>
    </location>
    <ligand>
        <name>substrate</name>
    </ligand>
</feature>
<feature type="binding site" evidence="10">
    <location>
        <position position="174"/>
    </location>
    <ligand>
        <name>Zn(2+)</name>
        <dbReference type="ChEBI" id="CHEBI:29105"/>
        <label>2</label>
    </ligand>
</feature>
<evidence type="ECO:0000256" key="10">
    <source>
        <dbReference type="HAMAP-Rule" id="MF_00219"/>
    </source>
</evidence>
<dbReference type="SUPFAM" id="SSF51556">
    <property type="entry name" value="Metallo-dependent hydrolases"/>
    <property type="match status" value="1"/>
</dbReference>
<feature type="binding site" evidence="10">
    <location>
        <position position="136"/>
    </location>
    <ligand>
        <name>Zn(2+)</name>
        <dbReference type="ChEBI" id="CHEBI:29105"/>
        <label>2</label>
    </ligand>
</feature>
<comment type="cofactor">
    <cofactor evidence="10 11">
        <name>Zn(2+)</name>
        <dbReference type="ChEBI" id="CHEBI:29105"/>
    </cofactor>
    <text evidence="10 11">Binds 2 Zn(2+) ions per subunit.</text>
</comment>
<evidence type="ECO:0000256" key="1">
    <source>
        <dbReference type="ARBA" id="ARBA00002368"/>
    </source>
</evidence>
<evidence type="ECO:0000256" key="4">
    <source>
        <dbReference type="ARBA" id="ARBA00012860"/>
    </source>
</evidence>
<dbReference type="PANTHER" id="PTHR43137">
    <property type="entry name" value="DIHYDROOROTASE"/>
    <property type="match status" value="1"/>
</dbReference>
<dbReference type="EC" id="3.5.2.3" evidence="4 10"/>
<feature type="binding site" description="via carbamate group" evidence="10">
    <location>
        <position position="99"/>
    </location>
    <ligand>
        <name>Zn(2+)</name>
        <dbReference type="ChEBI" id="CHEBI:29105"/>
        <label>1</label>
    </ligand>
</feature>
<dbReference type="FunFam" id="3.20.20.140:FF:000006">
    <property type="entry name" value="Dihydroorotase"/>
    <property type="match status" value="1"/>
</dbReference>
<evidence type="ECO:0000256" key="11">
    <source>
        <dbReference type="RuleBase" id="RU003440"/>
    </source>
</evidence>
<evidence type="ECO:0000313" key="14">
    <source>
        <dbReference type="Proteomes" id="UP000433788"/>
    </source>
</evidence>
<evidence type="ECO:0000256" key="2">
    <source>
        <dbReference type="ARBA" id="ARBA00004880"/>
    </source>
</evidence>
<dbReference type="UniPathway" id="UPA00070">
    <property type="reaction ID" value="UER00117"/>
</dbReference>
<feature type="binding site" evidence="10">
    <location>
        <position position="251"/>
    </location>
    <ligand>
        <name>substrate</name>
    </ligand>
</feature>
<dbReference type="CDD" id="cd01294">
    <property type="entry name" value="DHOase"/>
    <property type="match status" value="1"/>
</dbReference>
<evidence type="ECO:0000259" key="12">
    <source>
        <dbReference type="Pfam" id="PF01979"/>
    </source>
</evidence>
<keyword evidence="14" id="KW-1185">Reference proteome</keyword>
<dbReference type="Gene3D" id="3.20.20.140">
    <property type="entry name" value="Metal-dependent hydrolases"/>
    <property type="match status" value="1"/>
</dbReference>
<feature type="binding site" evidence="10">
    <location>
        <position position="13"/>
    </location>
    <ligand>
        <name>Zn(2+)</name>
        <dbReference type="ChEBI" id="CHEBI:29105"/>
        <label>1</label>
    </ligand>
</feature>
<sequence length="344" mass="37357">MDRITLTKPDDWHLHLRDGAALQDVVGYSAARFGRAIIMPNLVPPVTTTDAALAYRERILAALPAQSPFEPLMTLYLTDNTSPDEIAKAAASGIIQAIKLYPAGATTNSDSGVTDIKRCHDALSAIAAHNLVLCIHGEIATPTTDIFDRETAFLEQRLAPLLEDHPNLRVVLEHLTTQAAVEFVRNGPDRLGATITPQHLLLNRNDMLAGGIRPHYYCLPILKRERDREALLAAATSGHPRFFLGTDSAPHAQGAKESACGCAGVFSAPLAIELYAEAFDRVGAIERLEGFASHHGADFYGLPRNQSTVTLERVPQNIPAALPYGAEQIIPMRAGEQVAWRLVQ</sequence>
<feature type="binding site" evidence="10">
    <location>
        <position position="219"/>
    </location>
    <ligand>
        <name>substrate</name>
    </ligand>
</feature>
<protein>
    <recommendedName>
        <fullName evidence="4 10">Dihydroorotase</fullName>
        <shortName evidence="10">DHOase</shortName>
        <ecNumber evidence="4 10">3.5.2.3</ecNumber>
    </recommendedName>
</protein>
<dbReference type="HAMAP" id="MF_00219">
    <property type="entry name" value="PyrC_classII"/>
    <property type="match status" value="1"/>
</dbReference>
<comment type="caution">
    <text evidence="13">The sequence shown here is derived from an EMBL/GenBank/DDBJ whole genome shotgun (WGS) entry which is preliminary data.</text>
</comment>
<evidence type="ECO:0000256" key="9">
    <source>
        <dbReference type="ARBA" id="ARBA00048492"/>
    </source>
</evidence>
<gene>
    <name evidence="10 13" type="primary">pyrC</name>
    <name evidence="13" type="ORF">GH984_03895</name>
</gene>
<evidence type="ECO:0000256" key="3">
    <source>
        <dbReference type="ARBA" id="ARBA00005631"/>
    </source>
</evidence>
<dbReference type="GO" id="GO:0044205">
    <property type="term" value="P:'de novo' UMP biosynthetic process"/>
    <property type="evidence" value="ECO:0007669"/>
    <property type="project" value="UniProtKB-UniRule"/>
</dbReference>
<evidence type="ECO:0000256" key="6">
    <source>
        <dbReference type="ARBA" id="ARBA00022801"/>
    </source>
</evidence>
<reference evidence="13 14" key="1">
    <citation type="submission" date="2019-11" db="EMBL/GenBank/DDBJ databases">
        <authorList>
            <person name="Zhang X.Y."/>
        </authorList>
    </citation>
    <scope>NUCLEOTIDE SEQUENCE [LARGE SCALE GENOMIC DNA]</scope>
    <source>
        <strain evidence="13 14">C176</strain>
    </source>
</reference>
<feature type="binding site" evidence="10">
    <location>
        <position position="247"/>
    </location>
    <ligand>
        <name>Zn(2+)</name>
        <dbReference type="ChEBI" id="CHEBI:29105"/>
        <label>1</label>
    </ligand>
</feature>
<comment type="pathway">
    <text evidence="2 10 11">Pyrimidine metabolism; UMP biosynthesis via de novo pathway; (S)-dihydroorotate from bicarbonate: step 3/3.</text>
</comment>
<dbReference type="NCBIfam" id="TIGR00856">
    <property type="entry name" value="pyrC_dimer"/>
    <property type="match status" value="1"/>
</dbReference>
<dbReference type="Pfam" id="PF01979">
    <property type="entry name" value="Amidohydro_1"/>
    <property type="match status" value="1"/>
</dbReference>
<dbReference type="InterPro" id="IPR006680">
    <property type="entry name" value="Amidohydro-rel"/>
</dbReference>
<feature type="binding site" evidence="10">
    <location>
        <position position="263"/>
    </location>
    <ligand>
        <name>substrate</name>
    </ligand>
</feature>
<keyword evidence="6 10" id="KW-0378">Hydrolase</keyword>
<feature type="binding site" evidence="10">
    <location>
        <begin position="15"/>
        <end position="17"/>
    </location>
    <ligand>
        <name>substrate</name>
    </ligand>
</feature>
<dbReference type="GO" id="GO:0006207">
    <property type="term" value="P:'de novo' pyrimidine nucleobase biosynthetic process"/>
    <property type="evidence" value="ECO:0007669"/>
    <property type="project" value="TreeGrafter"/>
</dbReference>
<dbReference type="GO" id="GO:0004151">
    <property type="term" value="F:dihydroorotase activity"/>
    <property type="evidence" value="ECO:0007669"/>
    <property type="project" value="UniProtKB-UniRule"/>
</dbReference>
<dbReference type="AlphaFoldDB" id="A0A6N7QR26"/>
<comment type="subunit">
    <text evidence="10">Homodimer.</text>
</comment>
<organism evidence="13 14">
    <name type="scientific">Spiribacter salilacus</name>
    <dbReference type="NCBI Taxonomy" id="2664894"/>
    <lineage>
        <taxon>Bacteria</taxon>
        <taxon>Pseudomonadati</taxon>
        <taxon>Pseudomonadota</taxon>
        <taxon>Gammaproteobacteria</taxon>
        <taxon>Chromatiales</taxon>
        <taxon>Ectothiorhodospiraceae</taxon>
        <taxon>Spiribacter</taxon>
    </lineage>
</organism>
<comment type="function">
    <text evidence="1 10">Catalyzes the reversible cyclization of carbamoyl aspartate to dihydroorotate.</text>
</comment>
<feature type="domain" description="Amidohydrolase-related" evidence="12">
    <location>
        <begin position="11"/>
        <end position="305"/>
    </location>
</feature>